<protein>
    <recommendedName>
        <fullName evidence="6">Methionine synthase reductase</fullName>
        <ecNumber evidence="5">1.16.1.8</ecNumber>
    </recommendedName>
</protein>
<dbReference type="Gene3D" id="3.40.50.80">
    <property type="entry name" value="Nucleotide-binding domain of ferredoxin-NADP reductase (FNR) module"/>
    <property type="match status" value="1"/>
</dbReference>
<evidence type="ECO:0000256" key="3">
    <source>
        <dbReference type="ARBA" id="ARBA00022827"/>
    </source>
</evidence>
<dbReference type="Gene3D" id="1.20.990.10">
    <property type="entry name" value="NADPH-cytochrome p450 Reductase, Chain A, domain 3"/>
    <property type="match status" value="1"/>
</dbReference>
<dbReference type="PANTHER" id="PTHR19384:SF84">
    <property type="entry name" value="METHIONINE SYNTHASE REDUCTASE"/>
    <property type="match status" value="1"/>
</dbReference>
<keyword evidence="4" id="KW-0560">Oxidoreductase</keyword>
<evidence type="ECO:0000256" key="2">
    <source>
        <dbReference type="ARBA" id="ARBA00022630"/>
    </source>
</evidence>
<dbReference type="CDD" id="cd06203">
    <property type="entry name" value="methionine_synthase_red"/>
    <property type="match status" value="1"/>
</dbReference>
<name>A0A915Q7J3_9BILA</name>
<dbReference type="GO" id="GO:0005829">
    <property type="term" value="C:cytosol"/>
    <property type="evidence" value="ECO:0007669"/>
    <property type="project" value="TreeGrafter"/>
</dbReference>
<dbReference type="InterPro" id="IPR039261">
    <property type="entry name" value="FNR_nucleotide-bd"/>
</dbReference>
<sequence length="533" mass="61274">MVMSIGYGSQTAQYKAITDVIEDQDEESSISKTQIANNIENRNDLSRILDSLKIYSSYWPEDAACLIKGAQKLQEDTHLRVPVARRSYLNCQITSDKFNTKDLPWQNGCGITGALNQKYQYQGRVVSVTSLTSLTVEKPKREIIINLEHDVVLHEPGDAFYFAVPNAREEVDFILERMGLLGIADQKLVVTVKSQTAVQNAVVPPYIPEICTLRHVFTWCLDIRRSPGRPLLRVLAEYTGNEYEKRRILELCSAQGTEEFTKFVRQAGLSLIDFLLNFPSCRPTVERLIELLPRLLPRPYSVSCIKELWGKNIRFIFSLVNLSAADGRCYCRYGLSSGWLATLKEGQQVMIFLKETSRFRLPPPVHSSFDLTRIPLIMICTGTGLAPFLSFLQKLDFLKAGKYKVRRELYFGFRNIKNDCIYYKEIMGYVERNILSHLSLCESQPESGTAYKKYVQDALRERGREISDVLSLKYEDERYPPFIFVCGSSKQMSKDVANTFLYIFRDFLNKSNAEAELFLKELRENDHYVEDVW</sequence>
<dbReference type="InterPro" id="IPR003097">
    <property type="entry name" value="CysJ-like_FAD-binding"/>
</dbReference>
<evidence type="ECO:0000259" key="7">
    <source>
        <dbReference type="PROSITE" id="PS51384"/>
    </source>
</evidence>
<dbReference type="InterPro" id="IPR001433">
    <property type="entry name" value="OxRdtase_FAD/NAD-bd"/>
</dbReference>
<comment type="cofactor">
    <cofactor evidence="1">
        <name>FAD</name>
        <dbReference type="ChEBI" id="CHEBI:57692"/>
    </cofactor>
</comment>
<accession>A0A915Q7J3</accession>
<dbReference type="GO" id="GO:0050660">
    <property type="term" value="F:flavin adenine dinucleotide binding"/>
    <property type="evidence" value="ECO:0007669"/>
    <property type="project" value="TreeGrafter"/>
</dbReference>
<evidence type="ECO:0000256" key="5">
    <source>
        <dbReference type="ARBA" id="ARBA00039088"/>
    </source>
</evidence>
<dbReference type="EC" id="1.16.1.8" evidence="5"/>
<dbReference type="Proteomes" id="UP000887581">
    <property type="component" value="Unplaced"/>
</dbReference>
<dbReference type="SUPFAM" id="SSF52343">
    <property type="entry name" value="Ferredoxin reductase-like, C-terminal NADP-linked domain"/>
    <property type="match status" value="1"/>
</dbReference>
<proteinExistence type="predicted"/>
<reference evidence="9" key="1">
    <citation type="submission" date="2022-11" db="UniProtKB">
        <authorList>
            <consortium name="WormBaseParasite"/>
        </authorList>
    </citation>
    <scope>IDENTIFICATION</scope>
</reference>
<evidence type="ECO:0000256" key="4">
    <source>
        <dbReference type="ARBA" id="ARBA00023002"/>
    </source>
</evidence>
<organism evidence="8 9">
    <name type="scientific">Setaria digitata</name>
    <dbReference type="NCBI Taxonomy" id="48799"/>
    <lineage>
        <taxon>Eukaryota</taxon>
        <taxon>Metazoa</taxon>
        <taxon>Ecdysozoa</taxon>
        <taxon>Nematoda</taxon>
        <taxon>Chromadorea</taxon>
        <taxon>Rhabditida</taxon>
        <taxon>Spirurina</taxon>
        <taxon>Spiruromorpha</taxon>
        <taxon>Filarioidea</taxon>
        <taxon>Setariidae</taxon>
        <taxon>Setaria</taxon>
    </lineage>
</organism>
<dbReference type="GO" id="GO:0050667">
    <property type="term" value="P:homocysteine metabolic process"/>
    <property type="evidence" value="ECO:0007669"/>
    <property type="project" value="TreeGrafter"/>
</dbReference>
<dbReference type="PANTHER" id="PTHR19384">
    <property type="entry name" value="NITRIC OXIDE SYNTHASE-RELATED"/>
    <property type="match status" value="1"/>
</dbReference>
<keyword evidence="2" id="KW-0285">Flavoprotein</keyword>
<keyword evidence="3" id="KW-0274">FAD</keyword>
<evidence type="ECO:0000313" key="8">
    <source>
        <dbReference type="Proteomes" id="UP000887581"/>
    </source>
</evidence>
<dbReference type="InterPro" id="IPR017927">
    <property type="entry name" value="FAD-bd_FR_type"/>
</dbReference>
<dbReference type="InterPro" id="IPR001709">
    <property type="entry name" value="Flavoprot_Pyr_Nucl_cyt_Rdtase"/>
</dbReference>
<dbReference type="Pfam" id="PF00667">
    <property type="entry name" value="FAD_binding_1"/>
    <property type="match status" value="1"/>
</dbReference>
<evidence type="ECO:0000256" key="6">
    <source>
        <dbReference type="ARBA" id="ARBA00040659"/>
    </source>
</evidence>
<dbReference type="SUPFAM" id="SSF63380">
    <property type="entry name" value="Riboflavin synthase domain-like"/>
    <property type="match status" value="1"/>
</dbReference>
<dbReference type="GO" id="GO:0030586">
    <property type="term" value="F:[methionine synthase] reductase (NADPH) activity"/>
    <property type="evidence" value="ECO:0007669"/>
    <property type="project" value="UniProtKB-EC"/>
</dbReference>
<evidence type="ECO:0000313" key="9">
    <source>
        <dbReference type="WBParaSite" id="sdigi.contig81.g3866.t1"/>
    </source>
</evidence>
<dbReference type="InterPro" id="IPR023173">
    <property type="entry name" value="NADPH_Cyt_P450_Rdtase_alpha"/>
</dbReference>
<dbReference type="WBParaSite" id="sdigi.contig81.g3866.t1">
    <property type="protein sequence ID" value="sdigi.contig81.g3866.t1"/>
    <property type="gene ID" value="sdigi.contig81.g3866"/>
</dbReference>
<dbReference type="PRINTS" id="PR00371">
    <property type="entry name" value="FPNCR"/>
</dbReference>
<evidence type="ECO:0000256" key="1">
    <source>
        <dbReference type="ARBA" id="ARBA00001974"/>
    </source>
</evidence>
<dbReference type="InterPro" id="IPR017938">
    <property type="entry name" value="Riboflavin_synthase-like_b-brl"/>
</dbReference>
<keyword evidence="8" id="KW-1185">Reference proteome</keyword>
<feature type="domain" description="FAD-binding FR-type" evidence="7">
    <location>
        <begin position="118"/>
        <end position="362"/>
    </location>
</feature>
<dbReference type="Gene3D" id="2.40.30.10">
    <property type="entry name" value="Translation factors"/>
    <property type="match status" value="1"/>
</dbReference>
<dbReference type="PROSITE" id="PS51384">
    <property type="entry name" value="FAD_FR"/>
    <property type="match status" value="1"/>
</dbReference>
<dbReference type="GO" id="GO:0009086">
    <property type="term" value="P:methionine biosynthetic process"/>
    <property type="evidence" value="ECO:0007669"/>
    <property type="project" value="TreeGrafter"/>
</dbReference>
<dbReference type="FunFam" id="1.20.990.10:FF:000007">
    <property type="entry name" value="Methionine synthase reductase"/>
    <property type="match status" value="1"/>
</dbReference>
<dbReference type="Pfam" id="PF00175">
    <property type="entry name" value="NAD_binding_1"/>
    <property type="match status" value="1"/>
</dbReference>
<dbReference type="GO" id="GO:0010181">
    <property type="term" value="F:FMN binding"/>
    <property type="evidence" value="ECO:0007669"/>
    <property type="project" value="TreeGrafter"/>
</dbReference>
<dbReference type="AlphaFoldDB" id="A0A915Q7J3"/>